<feature type="non-terminal residue" evidence="2">
    <location>
        <position position="1"/>
    </location>
</feature>
<feature type="signal peptide" evidence="1">
    <location>
        <begin position="1"/>
        <end position="27"/>
    </location>
</feature>
<evidence type="ECO:0000313" key="2">
    <source>
        <dbReference type="EMBL" id="CAE8602748.1"/>
    </source>
</evidence>
<gene>
    <name evidence="2" type="ORF">PGLA1383_LOCUS20984</name>
</gene>
<accession>A0A813EY60</accession>
<dbReference type="Proteomes" id="UP000654075">
    <property type="component" value="Unassembled WGS sequence"/>
</dbReference>
<evidence type="ECO:0000313" key="3">
    <source>
        <dbReference type="Proteomes" id="UP000654075"/>
    </source>
</evidence>
<comment type="caution">
    <text evidence="2">The sequence shown here is derived from an EMBL/GenBank/DDBJ whole genome shotgun (WGS) entry which is preliminary data.</text>
</comment>
<evidence type="ECO:0000256" key="1">
    <source>
        <dbReference type="SAM" id="SignalP"/>
    </source>
</evidence>
<keyword evidence="1" id="KW-0732">Signal</keyword>
<name>A0A813EY60_POLGL</name>
<organism evidence="2 3">
    <name type="scientific">Polarella glacialis</name>
    <name type="common">Dinoflagellate</name>
    <dbReference type="NCBI Taxonomy" id="89957"/>
    <lineage>
        <taxon>Eukaryota</taxon>
        <taxon>Sar</taxon>
        <taxon>Alveolata</taxon>
        <taxon>Dinophyceae</taxon>
        <taxon>Suessiales</taxon>
        <taxon>Suessiaceae</taxon>
        <taxon>Polarella</taxon>
    </lineage>
</organism>
<keyword evidence="3" id="KW-1185">Reference proteome</keyword>
<reference evidence="2" key="1">
    <citation type="submission" date="2021-02" db="EMBL/GenBank/DDBJ databases">
        <authorList>
            <person name="Dougan E. K."/>
            <person name="Rhodes N."/>
            <person name="Thang M."/>
            <person name="Chan C."/>
        </authorList>
    </citation>
    <scope>NUCLEOTIDE SEQUENCE</scope>
</reference>
<proteinExistence type="predicted"/>
<sequence length="107" mass="11340">MSAFSPRFESLLRSFLLGVFLAPGALAALEALRQEDTLPAAFALDDACLAGQTNSETGGDCDLSLRQLRSQLAVHAAPNVSTSLPLGHPSATKVYPKLPGFTLWLVE</sequence>
<dbReference type="AlphaFoldDB" id="A0A813EY60"/>
<feature type="chain" id="PRO_5033044960" evidence="1">
    <location>
        <begin position="28"/>
        <end position="107"/>
    </location>
</feature>
<protein>
    <submittedName>
        <fullName evidence="2">Uncharacterized protein</fullName>
    </submittedName>
</protein>
<dbReference type="EMBL" id="CAJNNV010014623">
    <property type="protein sequence ID" value="CAE8602748.1"/>
    <property type="molecule type" value="Genomic_DNA"/>
</dbReference>